<organism evidence="2 3">
    <name type="scientific">Siculibacillus lacustris</name>
    <dbReference type="NCBI Taxonomy" id="1549641"/>
    <lineage>
        <taxon>Bacteria</taxon>
        <taxon>Pseudomonadati</taxon>
        <taxon>Pseudomonadota</taxon>
        <taxon>Alphaproteobacteria</taxon>
        <taxon>Hyphomicrobiales</taxon>
        <taxon>Ancalomicrobiaceae</taxon>
        <taxon>Siculibacillus</taxon>
    </lineage>
</organism>
<dbReference type="SUPFAM" id="SSF50199">
    <property type="entry name" value="Staphylococcal nuclease"/>
    <property type="match status" value="1"/>
</dbReference>
<feature type="domain" description="TNase-like" evidence="1">
    <location>
        <begin position="14"/>
        <end position="153"/>
    </location>
</feature>
<reference evidence="2 3" key="1">
    <citation type="submission" date="2019-02" db="EMBL/GenBank/DDBJ databases">
        <title>Siculibacillus lacustris gen. nov., sp. nov., a new rosette-forming bacterium isolated from a freshwater crater lake (Lake St. Ana, Romania).</title>
        <authorList>
            <person name="Felfoldi T."/>
            <person name="Marton Z."/>
            <person name="Szabo A."/>
            <person name="Mentes A."/>
            <person name="Boka K."/>
            <person name="Marialigeti K."/>
            <person name="Mathe I."/>
            <person name="Koncz M."/>
            <person name="Schumann P."/>
            <person name="Toth E."/>
        </authorList>
    </citation>
    <scope>NUCLEOTIDE SEQUENCE [LARGE SCALE GENOMIC DNA]</scope>
    <source>
        <strain evidence="2 3">SA-279</strain>
    </source>
</reference>
<evidence type="ECO:0000259" key="1">
    <source>
        <dbReference type="SMART" id="SM00318"/>
    </source>
</evidence>
<dbReference type="Proteomes" id="UP000292781">
    <property type="component" value="Unassembled WGS sequence"/>
</dbReference>
<dbReference type="Gene3D" id="2.40.50.90">
    <property type="match status" value="1"/>
</dbReference>
<keyword evidence="3" id="KW-1185">Reference proteome</keyword>
<evidence type="ECO:0000313" key="2">
    <source>
        <dbReference type="EMBL" id="TBW40401.1"/>
    </source>
</evidence>
<comment type="caution">
    <text evidence="2">The sequence shown here is derived from an EMBL/GenBank/DDBJ whole genome shotgun (WGS) entry which is preliminary data.</text>
</comment>
<dbReference type="InterPro" id="IPR035437">
    <property type="entry name" value="SNase_OB-fold_sf"/>
</dbReference>
<name>A0A4Q9VWX3_9HYPH</name>
<dbReference type="AlphaFoldDB" id="A0A4Q9VWX3"/>
<dbReference type="InterPro" id="IPR016071">
    <property type="entry name" value="Staphylococal_nuclease_OB-fold"/>
</dbReference>
<dbReference type="EMBL" id="SJFN01000004">
    <property type="protein sequence ID" value="TBW40401.1"/>
    <property type="molecule type" value="Genomic_DNA"/>
</dbReference>
<evidence type="ECO:0000313" key="3">
    <source>
        <dbReference type="Proteomes" id="UP000292781"/>
    </source>
</evidence>
<sequence length="256" mass="26888">MAPAARAEPCVVGTIEPVWVDHTPSGDEVVLVDGRRVRLASVEAPRPPLTPPGAGGAAGPSVAAIAAAVTGARAALAEAVEGREIGLIDLGEDRHGRRRGHLLDEAEGRWIEADLVAAGWLRVVPGRDDRPCAAALLGPEGEAIAARRGAWGAAFFAVRAADDTDLAAIVGSYAVVEGRVVSIGHSGGRTFLNFGPDFRRDFAVVLNDKDLERLKVRGFDAASARGRRVRVRGVVDGRGAPRITVEVPEEIELVTR</sequence>
<dbReference type="SMART" id="SM00318">
    <property type="entry name" value="SNc"/>
    <property type="match status" value="1"/>
</dbReference>
<proteinExistence type="predicted"/>
<accession>A0A4Q9VWX3</accession>
<gene>
    <name evidence="2" type="ORF">EYW49_04255</name>
</gene>
<protein>
    <submittedName>
        <fullName evidence="2">Thermonuclease family protein</fullName>
    </submittedName>
</protein>